<comment type="caution">
    <text evidence="21">The sequence shown here is derived from an EMBL/GenBank/DDBJ whole genome shotgun (WGS) entry which is preliminary data.</text>
</comment>
<dbReference type="UniPathway" id="UPA00219"/>
<comment type="cofactor">
    <cofactor evidence="1 19">
        <name>FAD</name>
        <dbReference type="ChEBI" id="CHEBI:57692"/>
    </cofactor>
</comment>
<evidence type="ECO:0000256" key="9">
    <source>
        <dbReference type="ARBA" id="ARBA00022630"/>
    </source>
</evidence>
<dbReference type="InterPro" id="IPR006094">
    <property type="entry name" value="Oxid_FAD_bind_N"/>
</dbReference>
<dbReference type="PROSITE" id="PS51387">
    <property type="entry name" value="FAD_PCMH"/>
    <property type="match status" value="1"/>
</dbReference>
<keyword evidence="10 19" id="KW-0274">FAD</keyword>
<dbReference type="HAMAP" id="MF_00037">
    <property type="entry name" value="MurB"/>
    <property type="match status" value="1"/>
</dbReference>
<evidence type="ECO:0000256" key="8">
    <source>
        <dbReference type="ARBA" id="ARBA00022618"/>
    </source>
</evidence>
<keyword evidence="16 19" id="KW-0961">Cell wall biogenesis/degradation</keyword>
<keyword evidence="9 19" id="KW-0285">Flavoprotein</keyword>
<comment type="function">
    <text evidence="2 19">Cell wall formation.</text>
</comment>
<evidence type="ECO:0000256" key="13">
    <source>
        <dbReference type="ARBA" id="ARBA00022984"/>
    </source>
</evidence>
<dbReference type="GO" id="GO:0008360">
    <property type="term" value="P:regulation of cell shape"/>
    <property type="evidence" value="ECO:0007669"/>
    <property type="project" value="UniProtKB-KW"/>
</dbReference>
<dbReference type="Pfam" id="PF02873">
    <property type="entry name" value="MurB_C"/>
    <property type="match status" value="1"/>
</dbReference>
<dbReference type="InterPro" id="IPR016169">
    <property type="entry name" value="FAD-bd_PCMH_sub2"/>
</dbReference>
<keyword evidence="15 19" id="KW-0131">Cell cycle</keyword>
<keyword evidence="13 19" id="KW-0573">Peptidoglycan synthesis</keyword>
<dbReference type="Gene3D" id="3.30.465.10">
    <property type="match status" value="1"/>
</dbReference>
<keyword evidence="8 19" id="KW-0132">Cell division</keyword>
<evidence type="ECO:0000256" key="15">
    <source>
        <dbReference type="ARBA" id="ARBA00023306"/>
    </source>
</evidence>
<accession>A0A246WTV0</accession>
<dbReference type="GO" id="GO:0009252">
    <property type="term" value="P:peptidoglycan biosynthetic process"/>
    <property type="evidence" value="ECO:0007669"/>
    <property type="project" value="UniProtKB-UniRule"/>
</dbReference>
<feature type="active site" evidence="19">
    <location>
        <position position="167"/>
    </location>
</feature>
<evidence type="ECO:0000256" key="19">
    <source>
        <dbReference type="HAMAP-Rule" id="MF_00037"/>
    </source>
</evidence>
<feature type="domain" description="FAD-binding PCMH-type" evidence="20">
    <location>
        <begin position="19"/>
        <end position="191"/>
    </location>
</feature>
<proteinExistence type="inferred from homology"/>
<feature type="active site" description="Proton donor" evidence="19">
    <location>
        <position position="244"/>
    </location>
</feature>
<dbReference type="PANTHER" id="PTHR21071:SF4">
    <property type="entry name" value="UDP-N-ACETYLENOLPYRUVOYLGLUCOSAMINE REDUCTASE"/>
    <property type="match status" value="1"/>
</dbReference>
<evidence type="ECO:0000256" key="7">
    <source>
        <dbReference type="ARBA" id="ARBA00022490"/>
    </source>
</evidence>
<evidence type="ECO:0000256" key="17">
    <source>
        <dbReference type="ARBA" id="ARBA00031026"/>
    </source>
</evidence>
<dbReference type="RefSeq" id="WP_088750301.1">
    <property type="nucleotide sequence ID" value="NZ_NJGU01000002.1"/>
</dbReference>
<comment type="pathway">
    <text evidence="4 19">Cell wall biogenesis; peptidoglycan biosynthesis.</text>
</comment>
<evidence type="ECO:0000256" key="3">
    <source>
        <dbReference type="ARBA" id="ARBA00004496"/>
    </source>
</evidence>
<dbReference type="InterPro" id="IPR003170">
    <property type="entry name" value="MurB"/>
</dbReference>
<dbReference type="NCBIfam" id="NF010478">
    <property type="entry name" value="PRK13903.1"/>
    <property type="match status" value="1"/>
</dbReference>
<keyword evidence="7 19" id="KW-0963">Cytoplasm</keyword>
<gene>
    <name evidence="19" type="primary">murB</name>
    <name evidence="21" type="ORF">CEJ42_05600</name>
</gene>
<evidence type="ECO:0000256" key="5">
    <source>
        <dbReference type="ARBA" id="ARBA00012518"/>
    </source>
</evidence>
<evidence type="ECO:0000256" key="14">
    <source>
        <dbReference type="ARBA" id="ARBA00023002"/>
    </source>
</evidence>
<dbReference type="InterPro" id="IPR011601">
    <property type="entry name" value="MurB_C"/>
</dbReference>
<sequence length="344" mass="36928">MSSPAPQHDFSLRALNTFGIEARAQAYLPVDGADTLRAVRADATLAALPRLVLGGGSNLLLTQDFAGLVLHMRGAGIEVVGEDEDFTYVRAAAGENWHGFVQWTLAQGLSGLENLSLIPGSVGAAPIQNIGAYGIELKDRFHELRAFDFAAGEVLTLDRAACRFGYRDSVFKHELRDRAVVLDVTFALPKRWQPNANYADVAQALQEKGFSDAAQASARDIADAVIAIRTRKLPDPAKIGNAGSFFKNPIVSAQQRDALLAQHIGLVSYRQDDGSYKLAAGWLIDRCGWKGKTMGAAGVYEKQALVLVNHGGASGADIAQLAKAIQDDVMLKFGVALEPEPVFI</sequence>
<protein>
    <recommendedName>
        <fullName evidence="6 19">UDP-N-acetylenolpyruvoylglucosamine reductase</fullName>
        <ecNumber evidence="5 19">1.3.1.98</ecNumber>
    </recommendedName>
    <alternativeName>
        <fullName evidence="17 19">UDP-N-acetylmuramate dehydrogenase</fullName>
    </alternativeName>
</protein>
<evidence type="ECO:0000313" key="22">
    <source>
        <dbReference type="Proteomes" id="UP000197596"/>
    </source>
</evidence>
<dbReference type="GO" id="GO:0071555">
    <property type="term" value="P:cell wall organization"/>
    <property type="evidence" value="ECO:0007669"/>
    <property type="project" value="UniProtKB-KW"/>
</dbReference>
<evidence type="ECO:0000259" key="20">
    <source>
        <dbReference type="PROSITE" id="PS51387"/>
    </source>
</evidence>
<keyword evidence="14 19" id="KW-0560">Oxidoreductase</keyword>
<dbReference type="GO" id="GO:0051301">
    <property type="term" value="P:cell division"/>
    <property type="evidence" value="ECO:0007669"/>
    <property type="project" value="UniProtKB-KW"/>
</dbReference>
<dbReference type="GO" id="GO:0008762">
    <property type="term" value="F:UDP-N-acetylmuramate dehydrogenase activity"/>
    <property type="evidence" value="ECO:0007669"/>
    <property type="project" value="UniProtKB-UniRule"/>
</dbReference>
<evidence type="ECO:0000256" key="2">
    <source>
        <dbReference type="ARBA" id="ARBA00003921"/>
    </source>
</evidence>
<dbReference type="GO" id="GO:0005829">
    <property type="term" value="C:cytosol"/>
    <property type="evidence" value="ECO:0007669"/>
    <property type="project" value="TreeGrafter"/>
</dbReference>
<evidence type="ECO:0000256" key="12">
    <source>
        <dbReference type="ARBA" id="ARBA00022960"/>
    </source>
</evidence>
<dbReference type="EC" id="1.3.1.98" evidence="5 19"/>
<dbReference type="NCBIfam" id="TIGR00179">
    <property type="entry name" value="murB"/>
    <property type="match status" value="1"/>
</dbReference>
<dbReference type="Gene3D" id="3.30.43.10">
    <property type="entry name" value="Uridine Diphospho-n-acetylenolpyruvylglucosamine Reductase, domain 2"/>
    <property type="match status" value="1"/>
</dbReference>
<name>A0A246WTV0_9BURK</name>
<evidence type="ECO:0000256" key="6">
    <source>
        <dbReference type="ARBA" id="ARBA00015188"/>
    </source>
</evidence>
<organism evidence="21 22">
    <name type="scientific">Herbaspirillum robiniae</name>
    <dbReference type="NCBI Taxonomy" id="2014887"/>
    <lineage>
        <taxon>Bacteria</taxon>
        <taxon>Pseudomonadati</taxon>
        <taxon>Pseudomonadota</taxon>
        <taxon>Betaproteobacteria</taxon>
        <taxon>Burkholderiales</taxon>
        <taxon>Oxalobacteraceae</taxon>
        <taxon>Herbaspirillum</taxon>
    </lineage>
</organism>
<keyword evidence="11 19" id="KW-0521">NADP</keyword>
<dbReference type="GO" id="GO:0071949">
    <property type="term" value="F:FAD binding"/>
    <property type="evidence" value="ECO:0007669"/>
    <property type="project" value="InterPro"/>
</dbReference>
<dbReference type="InterPro" id="IPR036318">
    <property type="entry name" value="FAD-bd_PCMH-like_sf"/>
</dbReference>
<evidence type="ECO:0000256" key="10">
    <source>
        <dbReference type="ARBA" id="ARBA00022827"/>
    </source>
</evidence>
<dbReference type="InterPro" id="IPR016166">
    <property type="entry name" value="FAD-bd_PCMH"/>
</dbReference>
<comment type="subcellular location">
    <subcellularLocation>
        <location evidence="3 19">Cytoplasm</location>
    </subcellularLocation>
</comment>
<evidence type="ECO:0000256" key="18">
    <source>
        <dbReference type="ARBA" id="ARBA00048914"/>
    </source>
</evidence>
<dbReference type="NCBIfam" id="NF000755">
    <property type="entry name" value="PRK00046.1"/>
    <property type="match status" value="1"/>
</dbReference>
<keyword evidence="12 19" id="KW-0133">Cell shape</keyword>
<dbReference type="SUPFAM" id="SSF56194">
    <property type="entry name" value="Uridine diphospho-N-Acetylenolpyruvylglucosamine reductase, MurB, C-terminal domain"/>
    <property type="match status" value="1"/>
</dbReference>
<evidence type="ECO:0000313" key="21">
    <source>
        <dbReference type="EMBL" id="OWY30425.1"/>
    </source>
</evidence>
<dbReference type="Gene3D" id="3.90.78.10">
    <property type="entry name" value="UDP-N-acetylenolpyruvoylglucosamine reductase, C-terminal domain"/>
    <property type="match status" value="1"/>
</dbReference>
<evidence type="ECO:0000256" key="11">
    <source>
        <dbReference type="ARBA" id="ARBA00022857"/>
    </source>
</evidence>
<dbReference type="AlphaFoldDB" id="A0A246WTV0"/>
<reference evidence="21 22" key="1">
    <citation type="submission" date="2017-06" db="EMBL/GenBank/DDBJ databases">
        <title>Herbaspirillum phytohormonus sp. nov., isolated from the root nodule of Robinia pseudoacacia in lead-zinc mine.</title>
        <authorList>
            <person name="Fan M."/>
            <person name="Lin Y."/>
        </authorList>
    </citation>
    <scope>NUCLEOTIDE SEQUENCE [LARGE SCALE GENOMIC DNA]</scope>
    <source>
        <strain evidence="21 22">HZ10</strain>
    </source>
</reference>
<dbReference type="Pfam" id="PF01565">
    <property type="entry name" value="FAD_binding_4"/>
    <property type="match status" value="1"/>
</dbReference>
<dbReference type="Proteomes" id="UP000197596">
    <property type="component" value="Unassembled WGS sequence"/>
</dbReference>
<dbReference type="EMBL" id="NJGU01000002">
    <property type="protein sequence ID" value="OWY30425.1"/>
    <property type="molecule type" value="Genomic_DNA"/>
</dbReference>
<evidence type="ECO:0000256" key="1">
    <source>
        <dbReference type="ARBA" id="ARBA00001974"/>
    </source>
</evidence>
<dbReference type="InterPro" id="IPR016167">
    <property type="entry name" value="FAD-bd_PCMH_sub1"/>
</dbReference>
<feature type="active site" evidence="19">
    <location>
        <position position="340"/>
    </location>
</feature>
<dbReference type="InterPro" id="IPR036635">
    <property type="entry name" value="MurB_C_sf"/>
</dbReference>
<dbReference type="SUPFAM" id="SSF56176">
    <property type="entry name" value="FAD-binding/transporter-associated domain-like"/>
    <property type="match status" value="1"/>
</dbReference>
<evidence type="ECO:0000256" key="4">
    <source>
        <dbReference type="ARBA" id="ARBA00004752"/>
    </source>
</evidence>
<dbReference type="PANTHER" id="PTHR21071">
    <property type="entry name" value="UDP-N-ACETYLENOLPYRUVOYLGLUCOSAMINE REDUCTASE"/>
    <property type="match status" value="1"/>
</dbReference>
<comment type="catalytic activity">
    <reaction evidence="18 19">
        <text>UDP-N-acetyl-alpha-D-muramate + NADP(+) = UDP-N-acetyl-3-O-(1-carboxyvinyl)-alpha-D-glucosamine + NADPH + H(+)</text>
        <dbReference type="Rhea" id="RHEA:12248"/>
        <dbReference type="ChEBI" id="CHEBI:15378"/>
        <dbReference type="ChEBI" id="CHEBI:57783"/>
        <dbReference type="ChEBI" id="CHEBI:58349"/>
        <dbReference type="ChEBI" id="CHEBI:68483"/>
        <dbReference type="ChEBI" id="CHEBI:70757"/>
        <dbReference type="EC" id="1.3.1.98"/>
    </reaction>
</comment>
<evidence type="ECO:0000256" key="16">
    <source>
        <dbReference type="ARBA" id="ARBA00023316"/>
    </source>
</evidence>
<comment type="similarity">
    <text evidence="19">Belongs to the MurB family.</text>
</comment>